<name>A0AAU7GER6_9MICO</name>
<evidence type="ECO:0000313" key="4">
    <source>
        <dbReference type="EMBL" id="XBM49004.1"/>
    </source>
</evidence>
<organism evidence="4">
    <name type="scientific">Leifsonia sp. NPDC080035</name>
    <dbReference type="NCBI Taxonomy" id="3143936"/>
    <lineage>
        <taxon>Bacteria</taxon>
        <taxon>Bacillati</taxon>
        <taxon>Actinomycetota</taxon>
        <taxon>Actinomycetes</taxon>
        <taxon>Micrococcales</taxon>
        <taxon>Microbacteriaceae</taxon>
        <taxon>Leifsonia</taxon>
    </lineage>
</organism>
<gene>
    <name evidence="4" type="ORF">AAME72_03890</name>
</gene>
<evidence type="ECO:0000256" key="1">
    <source>
        <dbReference type="ARBA" id="ARBA00009981"/>
    </source>
</evidence>
<evidence type="ECO:0000256" key="3">
    <source>
        <dbReference type="SAM" id="MobiDB-lite"/>
    </source>
</evidence>
<dbReference type="Gene3D" id="3.40.1620.10">
    <property type="entry name" value="YefM-like domain"/>
    <property type="match status" value="1"/>
</dbReference>
<dbReference type="PANTHER" id="PTHR33713">
    <property type="entry name" value="ANTITOXIN YAFN-RELATED"/>
    <property type="match status" value="1"/>
</dbReference>
<dbReference type="RefSeq" id="WP_348788924.1">
    <property type="nucleotide sequence ID" value="NZ_CP157390.1"/>
</dbReference>
<dbReference type="InterPro" id="IPR036165">
    <property type="entry name" value="YefM-like_sf"/>
</dbReference>
<dbReference type="AlphaFoldDB" id="A0AAU7GER6"/>
<protein>
    <recommendedName>
        <fullName evidence="2">Antitoxin</fullName>
    </recommendedName>
</protein>
<comment type="similarity">
    <text evidence="1 2">Belongs to the phD/YefM antitoxin family.</text>
</comment>
<accession>A0AAU7GER6</accession>
<proteinExistence type="inferred from homology"/>
<feature type="region of interest" description="Disordered" evidence="3">
    <location>
        <begin position="72"/>
        <end position="92"/>
    </location>
</feature>
<sequence length="92" mass="9964">MTLTSPGLAISEAKQRLGALVDQAHLQHAPVSLSKRGKRVAVIVDAGEYDRMLERLEEIEDAEAAVAARAELEDTQSTPIPWDEVKAELGLS</sequence>
<evidence type="ECO:0000256" key="2">
    <source>
        <dbReference type="RuleBase" id="RU362080"/>
    </source>
</evidence>
<dbReference type="NCBIfam" id="TIGR01552">
    <property type="entry name" value="phd_fam"/>
    <property type="match status" value="1"/>
</dbReference>
<dbReference type="SUPFAM" id="SSF143120">
    <property type="entry name" value="YefM-like"/>
    <property type="match status" value="1"/>
</dbReference>
<dbReference type="InterPro" id="IPR051405">
    <property type="entry name" value="phD/YefM_antitoxin"/>
</dbReference>
<dbReference type="Pfam" id="PF02604">
    <property type="entry name" value="PhdYeFM_antitox"/>
    <property type="match status" value="1"/>
</dbReference>
<comment type="function">
    <text evidence="2">Antitoxin component of a type II toxin-antitoxin (TA) system.</text>
</comment>
<dbReference type="EMBL" id="CP157390">
    <property type="protein sequence ID" value="XBM49004.1"/>
    <property type="molecule type" value="Genomic_DNA"/>
</dbReference>
<dbReference type="PANTHER" id="PTHR33713:SF10">
    <property type="entry name" value="ANTITOXIN YAFN"/>
    <property type="match status" value="1"/>
</dbReference>
<dbReference type="InterPro" id="IPR006442">
    <property type="entry name" value="Antitoxin_Phd/YefM"/>
</dbReference>
<feature type="compositionally biased region" description="Basic and acidic residues" evidence="3">
    <location>
        <begin position="83"/>
        <end position="92"/>
    </location>
</feature>
<reference evidence="4" key="1">
    <citation type="submission" date="2024-05" db="EMBL/GenBank/DDBJ databases">
        <title>The Natural Products Discovery Center: Release of the First 8490 Sequenced Strains for Exploring Actinobacteria Biosynthetic Diversity.</title>
        <authorList>
            <person name="Kalkreuter E."/>
            <person name="Kautsar S.A."/>
            <person name="Yang D."/>
            <person name="Bader C.D."/>
            <person name="Teijaro C.N."/>
            <person name="Fluegel L."/>
            <person name="Davis C.M."/>
            <person name="Simpson J.R."/>
            <person name="Lauterbach L."/>
            <person name="Steele A.D."/>
            <person name="Gui C."/>
            <person name="Meng S."/>
            <person name="Li G."/>
            <person name="Viehrig K."/>
            <person name="Ye F."/>
            <person name="Su P."/>
            <person name="Kiefer A.F."/>
            <person name="Nichols A."/>
            <person name="Cepeda A.J."/>
            <person name="Yan W."/>
            <person name="Fan B."/>
            <person name="Jiang Y."/>
            <person name="Adhikari A."/>
            <person name="Zheng C.-J."/>
            <person name="Schuster L."/>
            <person name="Cowan T.M."/>
            <person name="Smanski M.J."/>
            <person name="Chevrette M.G."/>
            <person name="de Carvalho L.P.S."/>
            <person name="Shen B."/>
        </authorList>
    </citation>
    <scope>NUCLEOTIDE SEQUENCE</scope>
    <source>
        <strain evidence="4">NPDC080035</strain>
    </source>
</reference>